<keyword evidence="3" id="KW-1185">Reference proteome</keyword>
<comment type="similarity">
    <text evidence="1">Belongs to the LOR family.</text>
</comment>
<dbReference type="InterPro" id="IPR038595">
    <property type="entry name" value="LOR_sf"/>
</dbReference>
<dbReference type="PANTHER" id="PTHR31087:SF131">
    <property type="entry name" value="TRANSLATION INITIATION FACTOR 2B FAMILY PROTEIN, PUTATIVE, EXPRESSED-RELATED"/>
    <property type="match status" value="1"/>
</dbReference>
<evidence type="ECO:0000256" key="1">
    <source>
        <dbReference type="ARBA" id="ARBA00005437"/>
    </source>
</evidence>
<evidence type="ECO:0000313" key="3">
    <source>
        <dbReference type="Proteomes" id="UP001412067"/>
    </source>
</evidence>
<comment type="caution">
    <text evidence="2">The sequence shown here is derived from an EMBL/GenBank/DDBJ whole genome shotgun (WGS) entry which is preliminary data.</text>
</comment>
<name>A0ABR2LUC0_9ASPA</name>
<dbReference type="SUPFAM" id="SSF54518">
    <property type="entry name" value="Tubby C-terminal domain-like"/>
    <property type="match status" value="1"/>
</dbReference>
<sequence length="208" mass="23011">MPRIHPHYATSESPAPLTSIITAGDEPAAFTVWRKSLLLNCSGFTVYNAEGNLFFRVENYPSSSLNKIVLMDPIGIPLFTVRRKRFTLMDQWEIYKGSESEKPCFSARKHFPFLRSESLAHLTAGGVSGGGIKSKYDVEGSFSKRSCVVYDERRVKAAEIRRKEVVCNKTFNGDVFRLIVQPGFDAALAMAIVIVVEQMTGLPASPGG</sequence>
<dbReference type="Proteomes" id="UP001412067">
    <property type="component" value="Unassembled WGS sequence"/>
</dbReference>
<dbReference type="InterPro" id="IPR007612">
    <property type="entry name" value="LOR"/>
</dbReference>
<dbReference type="PANTHER" id="PTHR31087">
    <property type="match status" value="1"/>
</dbReference>
<accession>A0ABR2LUC0</accession>
<gene>
    <name evidence="2" type="ORF">KSP40_PGU000358</name>
</gene>
<dbReference type="InterPro" id="IPR025659">
    <property type="entry name" value="Tubby-like_C"/>
</dbReference>
<dbReference type="EMBL" id="JBBWWR010000015">
    <property type="protein sequence ID" value="KAK8950511.1"/>
    <property type="molecule type" value="Genomic_DNA"/>
</dbReference>
<reference evidence="2 3" key="1">
    <citation type="journal article" date="2022" name="Nat. Plants">
        <title>Genomes of leafy and leafless Platanthera orchids illuminate the evolution of mycoheterotrophy.</title>
        <authorList>
            <person name="Li M.H."/>
            <person name="Liu K.W."/>
            <person name="Li Z."/>
            <person name="Lu H.C."/>
            <person name="Ye Q.L."/>
            <person name="Zhang D."/>
            <person name="Wang J.Y."/>
            <person name="Li Y.F."/>
            <person name="Zhong Z.M."/>
            <person name="Liu X."/>
            <person name="Yu X."/>
            <person name="Liu D.K."/>
            <person name="Tu X.D."/>
            <person name="Liu B."/>
            <person name="Hao Y."/>
            <person name="Liao X.Y."/>
            <person name="Jiang Y.T."/>
            <person name="Sun W.H."/>
            <person name="Chen J."/>
            <person name="Chen Y.Q."/>
            <person name="Ai Y."/>
            <person name="Zhai J.W."/>
            <person name="Wu S.S."/>
            <person name="Zhou Z."/>
            <person name="Hsiao Y.Y."/>
            <person name="Wu W.L."/>
            <person name="Chen Y.Y."/>
            <person name="Lin Y.F."/>
            <person name="Hsu J.L."/>
            <person name="Li C.Y."/>
            <person name="Wang Z.W."/>
            <person name="Zhao X."/>
            <person name="Zhong W.Y."/>
            <person name="Ma X.K."/>
            <person name="Ma L."/>
            <person name="Huang J."/>
            <person name="Chen G.Z."/>
            <person name="Huang M.Z."/>
            <person name="Huang L."/>
            <person name="Peng D.H."/>
            <person name="Luo Y.B."/>
            <person name="Zou S.Q."/>
            <person name="Chen S.P."/>
            <person name="Lan S."/>
            <person name="Tsai W.C."/>
            <person name="Van de Peer Y."/>
            <person name="Liu Z.J."/>
        </authorList>
    </citation>
    <scope>NUCLEOTIDE SEQUENCE [LARGE SCALE GENOMIC DNA]</scope>
    <source>
        <strain evidence="2">Lor288</strain>
    </source>
</reference>
<dbReference type="Gene3D" id="2.40.160.200">
    <property type="entry name" value="LURP1-related"/>
    <property type="match status" value="1"/>
</dbReference>
<organism evidence="2 3">
    <name type="scientific">Platanthera guangdongensis</name>
    <dbReference type="NCBI Taxonomy" id="2320717"/>
    <lineage>
        <taxon>Eukaryota</taxon>
        <taxon>Viridiplantae</taxon>
        <taxon>Streptophyta</taxon>
        <taxon>Embryophyta</taxon>
        <taxon>Tracheophyta</taxon>
        <taxon>Spermatophyta</taxon>
        <taxon>Magnoliopsida</taxon>
        <taxon>Liliopsida</taxon>
        <taxon>Asparagales</taxon>
        <taxon>Orchidaceae</taxon>
        <taxon>Orchidoideae</taxon>
        <taxon>Orchideae</taxon>
        <taxon>Orchidinae</taxon>
        <taxon>Platanthera</taxon>
    </lineage>
</organism>
<dbReference type="Pfam" id="PF04525">
    <property type="entry name" value="LOR"/>
    <property type="match status" value="1"/>
</dbReference>
<evidence type="ECO:0000313" key="2">
    <source>
        <dbReference type="EMBL" id="KAK8950511.1"/>
    </source>
</evidence>
<protein>
    <submittedName>
        <fullName evidence="2">Protein LURP-one-related 8</fullName>
    </submittedName>
</protein>
<proteinExistence type="inferred from homology"/>